<proteinExistence type="predicted"/>
<sequence length="174" mass="19176">MPTFVAFLRAVNVGKRTYPMAELRAAVEAAGFADVATHIQTGNLRVTTPMRSRDRVAAELERVFEADRGFAVPTIVFTRAEIEQVVADAEELPPPEVAHYVELLRAEPGAAGAKLIEGLERDRERFVVRGRAVHMLYDRAFHEAKGLNAAAQKAAGDGTNRNLKVLRAILEKWA</sequence>
<dbReference type="Gene3D" id="3.30.70.1280">
    <property type="entry name" value="SP0830-like domains"/>
    <property type="match status" value="1"/>
</dbReference>
<name>A0A3L8P437_9ACTN</name>
<dbReference type="PANTHER" id="PTHR36439:SF1">
    <property type="entry name" value="DUF1697 DOMAIN-CONTAINING PROTEIN"/>
    <property type="match status" value="1"/>
</dbReference>
<dbReference type="PIRSF" id="PIRSF008502">
    <property type="entry name" value="UCP008502"/>
    <property type="match status" value="1"/>
</dbReference>
<dbReference type="Proteomes" id="UP000281708">
    <property type="component" value="Unassembled WGS sequence"/>
</dbReference>
<dbReference type="InterPro" id="IPR012545">
    <property type="entry name" value="DUF1697"/>
</dbReference>
<comment type="caution">
    <text evidence="1">The sequence shown here is derived from an EMBL/GenBank/DDBJ whole genome shotgun (WGS) entry which is preliminary data.</text>
</comment>
<dbReference type="OrthoDB" id="9806494at2"/>
<keyword evidence="2" id="KW-1185">Reference proteome</keyword>
<dbReference type="AlphaFoldDB" id="A0A3L8P437"/>
<accession>A0A3L8P437</accession>
<dbReference type="Pfam" id="PF08002">
    <property type="entry name" value="DUF1697"/>
    <property type="match status" value="1"/>
</dbReference>
<dbReference type="EMBL" id="RDBE01000006">
    <property type="protein sequence ID" value="RLV49797.1"/>
    <property type="molecule type" value="Genomic_DNA"/>
</dbReference>
<dbReference type="PANTHER" id="PTHR36439">
    <property type="entry name" value="BLL4334 PROTEIN"/>
    <property type="match status" value="1"/>
</dbReference>
<dbReference type="RefSeq" id="WP_121805562.1">
    <property type="nucleotide sequence ID" value="NZ_RDBE01000006.1"/>
</dbReference>
<gene>
    <name evidence="1" type="ORF">D9V37_07825</name>
</gene>
<reference evidence="1 2" key="1">
    <citation type="submission" date="2018-10" db="EMBL/GenBank/DDBJ databases">
        <title>Marmoricola sp. 4Q3S-7 whole genome shotgun sequence.</title>
        <authorList>
            <person name="Li F."/>
        </authorList>
    </citation>
    <scope>NUCLEOTIDE SEQUENCE [LARGE SCALE GENOMIC DNA]</scope>
    <source>
        <strain evidence="1 2">4Q3S-7</strain>
    </source>
</reference>
<organism evidence="1 2">
    <name type="scientific">Nocardioides mangrovicus</name>
    <dbReference type="NCBI Taxonomy" id="2478913"/>
    <lineage>
        <taxon>Bacteria</taxon>
        <taxon>Bacillati</taxon>
        <taxon>Actinomycetota</taxon>
        <taxon>Actinomycetes</taxon>
        <taxon>Propionibacteriales</taxon>
        <taxon>Nocardioidaceae</taxon>
        <taxon>Nocardioides</taxon>
    </lineage>
</organism>
<protein>
    <submittedName>
        <fullName evidence="1">DUF1697 domain-containing protein</fullName>
    </submittedName>
</protein>
<dbReference type="SUPFAM" id="SSF160379">
    <property type="entry name" value="SP0830-like"/>
    <property type="match status" value="1"/>
</dbReference>
<evidence type="ECO:0000313" key="1">
    <source>
        <dbReference type="EMBL" id="RLV49797.1"/>
    </source>
</evidence>
<evidence type="ECO:0000313" key="2">
    <source>
        <dbReference type="Proteomes" id="UP000281708"/>
    </source>
</evidence>